<dbReference type="PANTHER" id="PTHR11364">
    <property type="entry name" value="THIOSULFATE SULFERTANSFERASE"/>
    <property type="match status" value="1"/>
</dbReference>
<dbReference type="PROSITE" id="PS00380">
    <property type="entry name" value="RHODANESE_1"/>
    <property type="match status" value="1"/>
</dbReference>
<feature type="domain" description="Rhodanese" evidence="3">
    <location>
        <begin position="84"/>
        <end position="173"/>
    </location>
</feature>
<keyword evidence="1 4" id="KW-0808">Transferase</keyword>
<dbReference type="InterPro" id="IPR045078">
    <property type="entry name" value="TST/MPST-like"/>
</dbReference>
<gene>
    <name evidence="4" type="ORF">H3H36_22475</name>
</gene>
<evidence type="ECO:0000256" key="2">
    <source>
        <dbReference type="ARBA" id="ARBA00022737"/>
    </source>
</evidence>
<evidence type="ECO:0000313" key="5">
    <source>
        <dbReference type="Proteomes" id="UP000566711"/>
    </source>
</evidence>
<accession>A0A7W2I914</accession>
<dbReference type="SUPFAM" id="SSF52821">
    <property type="entry name" value="Rhodanese/Cell cycle control phosphatase"/>
    <property type="match status" value="2"/>
</dbReference>
<evidence type="ECO:0000259" key="3">
    <source>
        <dbReference type="PROSITE" id="PS50206"/>
    </source>
</evidence>
<organism evidence="4 5">
    <name type="scientific">Rugamonas fusca</name>
    <dbReference type="NCBI Taxonomy" id="2758568"/>
    <lineage>
        <taxon>Bacteria</taxon>
        <taxon>Pseudomonadati</taxon>
        <taxon>Pseudomonadota</taxon>
        <taxon>Betaproteobacteria</taxon>
        <taxon>Burkholderiales</taxon>
        <taxon>Oxalobacteraceae</taxon>
        <taxon>Telluria group</taxon>
        <taxon>Rugamonas</taxon>
    </lineage>
</organism>
<keyword evidence="5" id="KW-1185">Reference proteome</keyword>
<keyword evidence="2" id="KW-0677">Repeat</keyword>
<dbReference type="Gene3D" id="3.40.250.10">
    <property type="entry name" value="Rhodanese-like domain"/>
    <property type="match status" value="2"/>
</dbReference>
<dbReference type="GO" id="GO:0004792">
    <property type="term" value="F:thiosulfate-cyanide sulfurtransferase activity"/>
    <property type="evidence" value="ECO:0007669"/>
    <property type="project" value="InterPro"/>
</dbReference>
<sequence length="336" mass="36796">MPYNSGHSPCSRRACTRGAAAFFLMTSDPQHNLAAPAFRQDLVRWRQLVTPAWLAAVLAGEPVAEAPPPDWRLFEVGCDGAAPFEQAHIPGAGYIDTNQLEQAPLWNKVCDQALLRLLLACGIRDDSTVVLYGRNNLAAARAAHLMLYAGVRDVRLLDGGYALWQAGGHPSVAGAPRRYPGVARFGVPFPARPDYLIGITQARALLQQPDGALVSIRTWNEFIGKISGYSYIAARGDIPGALWGRAGNDDDVNSMSDFHRPDGSMKPASEICRQWRAAGIDRQRRMAFYCGTGWRASLAFFYAWLMDWPHISVYDGGWCEWSGDPANAVVCRTGTS</sequence>
<dbReference type="Pfam" id="PF00581">
    <property type="entry name" value="Rhodanese"/>
    <property type="match status" value="2"/>
</dbReference>
<dbReference type="Proteomes" id="UP000566711">
    <property type="component" value="Unassembled WGS sequence"/>
</dbReference>
<protein>
    <submittedName>
        <fullName evidence="4">Sulfurtransferase</fullName>
    </submittedName>
</protein>
<comment type="caution">
    <text evidence="4">The sequence shown here is derived from an EMBL/GenBank/DDBJ whole genome shotgun (WGS) entry which is preliminary data.</text>
</comment>
<dbReference type="InterPro" id="IPR001307">
    <property type="entry name" value="Thiosulphate_STrfase_CS"/>
</dbReference>
<dbReference type="EMBL" id="JACEZS010000025">
    <property type="protein sequence ID" value="MBA5608119.1"/>
    <property type="molecule type" value="Genomic_DNA"/>
</dbReference>
<name>A0A7W2I914_9BURK</name>
<dbReference type="PANTHER" id="PTHR11364:SF27">
    <property type="entry name" value="SULFURTRANSFERASE"/>
    <property type="match status" value="1"/>
</dbReference>
<feature type="domain" description="Rhodanese" evidence="3">
    <location>
        <begin position="207"/>
        <end position="330"/>
    </location>
</feature>
<dbReference type="InterPro" id="IPR001763">
    <property type="entry name" value="Rhodanese-like_dom"/>
</dbReference>
<reference evidence="4 5" key="1">
    <citation type="submission" date="2020-07" db="EMBL/GenBank/DDBJ databases">
        <title>Novel species isolated from subtropical streams in China.</title>
        <authorList>
            <person name="Lu H."/>
        </authorList>
    </citation>
    <scope>NUCLEOTIDE SEQUENCE [LARGE SCALE GENOMIC DNA]</scope>
    <source>
        <strain evidence="4 5">FT3S</strain>
    </source>
</reference>
<dbReference type="InterPro" id="IPR036873">
    <property type="entry name" value="Rhodanese-like_dom_sf"/>
</dbReference>
<evidence type="ECO:0000256" key="1">
    <source>
        <dbReference type="ARBA" id="ARBA00022679"/>
    </source>
</evidence>
<dbReference type="AlphaFoldDB" id="A0A7W2I914"/>
<evidence type="ECO:0000313" key="4">
    <source>
        <dbReference type="EMBL" id="MBA5608119.1"/>
    </source>
</evidence>
<dbReference type="SMART" id="SM00450">
    <property type="entry name" value="RHOD"/>
    <property type="match status" value="2"/>
</dbReference>
<dbReference type="PROSITE" id="PS50206">
    <property type="entry name" value="RHODANESE_3"/>
    <property type="match status" value="2"/>
</dbReference>
<proteinExistence type="predicted"/>